<dbReference type="Proteomes" id="UP000266441">
    <property type="component" value="Unassembled WGS sequence"/>
</dbReference>
<reference evidence="10 11" key="1">
    <citation type="journal article" date="2015" name="Int. J. Syst. Evol. Microbiol.">
        <title>Mariniphaga sediminis sp. nov., isolated from coastal sediment.</title>
        <authorList>
            <person name="Wang F.Q."/>
            <person name="Shen Q.Y."/>
            <person name="Chen G.J."/>
            <person name="Du Z.J."/>
        </authorList>
    </citation>
    <scope>NUCLEOTIDE SEQUENCE [LARGE SCALE GENOMIC DNA]</scope>
    <source>
        <strain evidence="10 11">SY21</strain>
    </source>
</reference>
<keyword evidence="9" id="KW-0732">Signal</keyword>
<evidence type="ECO:0000313" key="10">
    <source>
        <dbReference type="EMBL" id="RIH64594.1"/>
    </source>
</evidence>
<dbReference type="PANTHER" id="PTHR30026:SF20">
    <property type="entry name" value="OUTER MEMBRANE PROTEIN TOLC"/>
    <property type="match status" value="1"/>
</dbReference>
<dbReference type="GO" id="GO:0015288">
    <property type="term" value="F:porin activity"/>
    <property type="evidence" value="ECO:0007669"/>
    <property type="project" value="TreeGrafter"/>
</dbReference>
<proteinExistence type="inferred from homology"/>
<dbReference type="OrthoDB" id="367883at2"/>
<evidence type="ECO:0000256" key="2">
    <source>
        <dbReference type="ARBA" id="ARBA00007613"/>
    </source>
</evidence>
<dbReference type="PANTHER" id="PTHR30026">
    <property type="entry name" value="OUTER MEMBRANE PROTEIN TOLC"/>
    <property type="match status" value="1"/>
</dbReference>
<keyword evidence="5" id="KW-0812">Transmembrane</keyword>
<sequence>MNIRIKQQFWLLVFTLLTTGVAAQTNQFSLVEAQRFAMGNSYILKNTQHDVASAQKKVWETITTGLPQVSGTANYTKFLNLPVSLVPGQFFGEEEGTYVPVKFGQDYTSDFGFTVSQLIFDGSYIVGVGSSKIYLDLAKHANEKAEIDIREAVAQAYYLVLIGQKNLTVMQENLTNAQKLYSETKAYYDNGFREEMDVDQMRIIVKNAENEVLKAEREITIAKVVLKYTMGYDMDEDIELSDALDKFLMPLTAENHPGGFDFSAHIDYRLASTNILASEKLLKLEKAAFLPKLSGFYSYTKTAYGNHANLFKPGVSWYPSSLVGLQLEVPLFNSGQKIFKTQQARIELEKATNNRRLAETTLQKDYLTAVAEMRSAVEEYENDVENRKLAEKILDKSKIKFNNGLTSSTELSQLESQYIEAHGAYVASTLQILQADLKLQKAMGKL</sequence>
<gene>
    <name evidence="10" type="ORF">D1164_13185</name>
</gene>
<evidence type="ECO:0000256" key="4">
    <source>
        <dbReference type="ARBA" id="ARBA00022452"/>
    </source>
</evidence>
<evidence type="ECO:0000256" key="1">
    <source>
        <dbReference type="ARBA" id="ARBA00004442"/>
    </source>
</evidence>
<evidence type="ECO:0000256" key="3">
    <source>
        <dbReference type="ARBA" id="ARBA00022448"/>
    </source>
</evidence>
<keyword evidence="6" id="KW-0472">Membrane</keyword>
<keyword evidence="3" id="KW-0813">Transport</keyword>
<feature type="signal peptide" evidence="9">
    <location>
        <begin position="1"/>
        <end position="22"/>
    </location>
</feature>
<dbReference type="Gene3D" id="1.20.1600.10">
    <property type="entry name" value="Outer membrane efflux proteins (OEP)"/>
    <property type="match status" value="1"/>
</dbReference>
<dbReference type="InterPro" id="IPR051906">
    <property type="entry name" value="TolC-like"/>
</dbReference>
<keyword evidence="7" id="KW-0998">Cell outer membrane</keyword>
<dbReference type="RefSeq" id="WP_119350466.1">
    <property type="nucleotide sequence ID" value="NZ_JBFHKJ010000190.1"/>
</dbReference>
<evidence type="ECO:0000313" key="11">
    <source>
        <dbReference type="Proteomes" id="UP000266441"/>
    </source>
</evidence>
<evidence type="ECO:0000256" key="6">
    <source>
        <dbReference type="ARBA" id="ARBA00023136"/>
    </source>
</evidence>
<dbReference type="GO" id="GO:0009279">
    <property type="term" value="C:cell outer membrane"/>
    <property type="evidence" value="ECO:0007669"/>
    <property type="project" value="UniProtKB-SubCell"/>
</dbReference>
<keyword evidence="4" id="KW-1134">Transmembrane beta strand</keyword>
<dbReference type="SUPFAM" id="SSF56954">
    <property type="entry name" value="Outer membrane efflux proteins (OEP)"/>
    <property type="match status" value="1"/>
</dbReference>
<dbReference type="AlphaFoldDB" id="A0A399CY50"/>
<evidence type="ECO:0000256" key="5">
    <source>
        <dbReference type="ARBA" id="ARBA00022692"/>
    </source>
</evidence>
<feature type="chain" id="PRO_5017244242" evidence="9">
    <location>
        <begin position="23"/>
        <end position="446"/>
    </location>
</feature>
<evidence type="ECO:0000256" key="7">
    <source>
        <dbReference type="ARBA" id="ARBA00023237"/>
    </source>
</evidence>
<comment type="similarity">
    <text evidence="2">Belongs to the outer membrane factor (OMF) (TC 1.B.17) family.</text>
</comment>
<keyword evidence="8" id="KW-0175">Coiled coil</keyword>
<protein>
    <submittedName>
        <fullName evidence="10">TolC family protein</fullName>
    </submittedName>
</protein>
<feature type="coiled-coil region" evidence="8">
    <location>
        <begin position="341"/>
        <end position="390"/>
    </location>
</feature>
<accession>A0A399CY50</accession>
<organism evidence="10 11">
    <name type="scientific">Mariniphaga sediminis</name>
    <dbReference type="NCBI Taxonomy" id="1628158"/>
    <lineage>
        <taxon>Bacteria</taxon>
        <taxon>Pseudomonadati</taxon>
        <taxon>Bacteroidota</taxon>
        <taxon>Bacteroidia</taxon>
        <taxon>Marinilabiliales</taxon>
        <taxon>Prolixibacteraceae</taxon>
        <taxon>Mariniphaga</taxon>
    </lineage>
</organism>
<dbReference type="InterPro" id="IPR003423">
    <property type="entry name" value="OMP_efflux"/>
</dbReference>
<feature type="coiled-coil region" evidence="8">
    <location>
        <begin position="198"/>
        <end position="225"/>
    </location>
</feature>
<keyword evidence="11" id="KW-1185">Reference proteome</keyword>
<dbReference type="EMBL" id="QWET01000009">
    <property type="protein sequence ID" value="RIH64594.1"/>
    <property type="molecule type" value="Genomic_DNA"/>
</dbReference>
<name>A0A399CY50_9BACT</name>
<evidence type="ECO:0000256" key="9">
    <source>
        <dbReference type="SAM" id="SignalP"/>
    </source>
</evidence>
<comment type="caution">
    <text evidence="10">The sequence shown here is derived from an EMBL/GenBank/DDBJ whole genome shotgun (WGS) entry which is preliminary data.</text>
</comment>
<comment type="subcellular location">
    <subcellularLocation>
        <location evidence="1">Cell outer membrane</location>
    </subcellularLocation>
</comment>
<dbReference type="GO" id="GO:0015562">
    <property type="term" value="F:efflux transmembrane transporter activity"/>
    <property type="evidence" value="ECO:0007669"/>
    <property type="project" value="InterPro"/>
</dbReference>
<dbReference type="GO" id="GO:1990281">
    <property type="term" value="C:efflux pump complex"/>
    <property type="evidence" value="ECO:0007669"/>
    <property type="project" value="TreeGrafter"/>
</dbReference>
<dbReference type="Pfam" id="PF02321">
    <property type="entry name" value="OEP"/>
    <property type="match status" value="2"/>
</dbReference>
<evidence type="ECO:0000256" key="8">
    <source>
        <dbReference type="SAM" id="Coils"/>
    </source>
</evidence>